<comment type="caution">
    <text evidence="2">The sequence shown here is derived from an EMBL/GenBank/DDBJ whole genome shotgun (WGS) entry which is preliminary data.</text>
</comment>
<dbReference type="EMBL" id="JBHUOG010000001">
    <property type="protein sequence ID" value="MFD2792008.1"/>
    <property type="molecule type" value="Genomic_DNA"/>
</dbReference>
<evidence type="ECO:0000256" key="1">
    <source>
        <dbReference type="SAM" id="MobiDB-lite"/>
    </source>
</evidence>
<reference evidence="3" key="1">
    <citation type="journal article" date="2019" name="Int. J. Syst. Evol. Microbiol.">
        <title>The Global Catalogue of Microorganisms (GCM) 10K type strain sequencing project: providing services to taxonomists for standard genome sequencing and annotation.</title>
        <authorList>
            <consortium name="The Broad Institute Genomics Platform"/>
            <consortium name="The Broad Institute Genome Sequencing Center for Infectious Disease"/>
            <person name="Wu L."/>
            <person name="Ma J."/>
        </authorList>
    </citation>
    <scope>NUCLEOTIDE SEQUENCE [LARGE SCALE GENOMIC DNA]</scope>
    <source>
        <strain evidence="3">CCM 7044</strain>
    </source>
</reference>
<evidence type="ECO:0000313" key="3">
    <source>
        <dbReference type="Proteomes" id="UP001597479"/>
    </source>
</evidence>
<dbReference type="Proteomes" id="UP001597479">
    <property type="component" value="Unassembled WGS sequence"/>
</dbReference>
<dbReference type="RefSeq" id="WP_377179232.1">
    <property type="nucleotide sequence ID" value="NZ_JBHUOG010000001.1"/>
</dbReference>
<keyword evidence="3" id="KW-1185">Reference proteome</keyword>
<feature type="region of interest" description="Disordered" evidence="1">
    <location>
        <begin position="30"/>
        <end position="54"/>
    </location>
</feature>
<proteinExistence type="predicted"/>
<feature type="region of interest" description="Disordered" evidence="1">
    <location>
        <begin position="74"/>
        <end position="113"/>
    </location>
</feature>
<name>A0ABW5VP41_9MICO</name>
<organism evidence="2 3">
    <name type="scientific">Promicromonospora vindobonensis</name>
    <dbReference type="NCBI Taxonomy" id="195748"/>
    <lineage>
        <taxon>Bacteria</taxon>
        <taxon>Bacillati</taxon>
        <taxon>Actinomycetota</taxon>
        <taxon>Actinomycetes</taxon>
        <taxon>Micrococcales</taxon>
        <taxon>Promicromonosporaceae</taxon>
        <taxon>Promicromonospora</taxon>
    </lineage>
</organism>
<protein>
    <submittedName>
        <fullName evidence="2">Uncharacterized protein</fullName>
    </submittedName>
</protein>
<accession>A0ABW5VP41</accession>
<sequence>MLGVPSSWRLRGDSKYCAKRMRRGPPFCENETMITGEPQPATDPVDSGPTDLVDESNASYAHIAPPAHRRAATRRGLLGGGDVSKAPRNLAGCELDPISGASSGVSWDDPEEL</sequence>
<gene>
    <name evidence="2" type="ORF">ACFS27_00460</name>
</gene>
<evidence type="ECO:0000313" key="2">
    <source>
        <dbReference type="EMBL" id="MFD2792008.1"/>
    </source>
</evidence>